<evidence type="ECO:0000313" key="2">
    <source>
        <dbReference type="Proteomes" id="UP001227162"/>
    </source>
</evidence>
<dbReference type="EMBL" id="JANFFA010000001">
    <property type="protein sequence ID" value="MDQ2093001.1"/>
    <property type="molecule type" value="Genomic_DNA"/>
</dbReference>
<reference evidence="1" key="1">
    <citation type="submission" date="2022-07" db="EMBL/GenBank/DDBJ databases">
        <authorList>
            <person name="Otstavnykh N."/>
            <person name="Isaeva M."/>
            <person name="Bystritskaya E."/>
        </authorList>
    </citation>
    <scope>NUCLEOTIDE SEQUENCE</scope>
    <source>
        <strain evidence="1">10Alg 79</strain>
    </source>
</reference>
<reference evidence="1" key="2">
    <citation type="submission" date="2023-04" db="EMBL/GenBank/DDBJ databases">
        <title>'Rhodoalgimonas zhirmunskyi' gen. nov., isolated from a red alga.</title>
        <authorList>
            <person name="Nedashkovskaya O.I."/>
            <person name="Otstavnykh N.Y."/>
            <person name="Bystritskaya E.P."/>
            <person name="Balabanova L.A."/>
            <person name="Isaeva M.P."/>
        </authorList>
    </citation>
    <scope>NUCLEOTIDE SEQUENCE</scope>
    <source>
        <strain evidence="1">10Alg 79</strain>
    </source>
</reference>
<protein>
    <recommendedName>
        <fullName evidence="3">DUF91 domain-containing protein</fullName>
    </recommendedName>
</protein>
<dbReference type="RefSeq" id="WP_317624607.1">
    <property type="nucleotide sequence ID" value="NZ_JANFFA010000001.1"/>
</dbReference>
<dbReference type="GO" id="GO:0003676">
    <property type="term" value="F:nucleic acid binding"/>
    <property type="evidence" value="ECO:0007669"/>
    <property type="project" value="InterPro"/>
</dbReference>
<name>A0AAJ1U3E8_9RHOB</name>
<gene>
    <name evidence="1" type="ORF">NOI20_02645</name>
</gene>
<accession>A0AAJ1U3E8</accession>
<dbReference type="InterPro" id="IPR011856">
    <property type="entry name" value="tRNA_endonuc-like_dom_sf"/>
</dbReference>
<evidence type="ECO:0000313" key="1">
    <source>
        <dbReference type="EMBL" id="MDQ2093001.1"/>
    </source>
</evidence>
<proteinExistence type="predicted"/>
<keyword evidence="2" id="KW-1185">Reference proteome</keyword>
<dbReference type="AlphaFoldDB" id="A0AAJ1U3E8"/>
<sequence>MKAIGTPVIVSADGASQLEQISLTQNELYDERWLQELIFKNPSLLPMDQIEPGLGELIPACMELPLRCGYLDNLFLTPDGDVVIVEVKLWRNPEMRRAVLAQALDYASALFSMSYEELDAAVRKADGANGRTMFEIADGPETLEEPEFVDALINRLKTGRIVVIVAGDGIRGELEKLVEQLQTHAGFRFTFALVELALFHAHDERWLVVPRTLAKTYRIERGVIRLEGDSVSASFEPAPAPRASSSARSVSPAAKTISSDIFYDAMRDIDADLPRQINEMLSKVETYGVFPEFSKSLLIRMALPNGDVAHLGFIERSGTVWFSEPETKLPSREAIDRFFAELAAQYGWAREGIPGKEKLTSKGKRPKVTELVQGSAGFVAAVKSLADHVRSD</sequence>
<dbReference type="Gene3D" id="3.40.1350.10">
    <property type="match status" value="1"/>
</dbReference>
<evidence type="ECO:0008006" key="3">
    <source>
        <dbReference type="Google" id="ProtNLM"/>
    </source>
</evidence>
<comment type="caution">
    <text evidence="1">The sequence shown here is derived from an EMBL/GenBank/DDBJ whole genome shotgun (WGS) entry which is preliminary data.</text>
</comment>
<organism evidence="1 2">
    <name type="scientific">Rhodalgimonas zhirmunskyi</name>
    <dbReference type="NCBI Taxonomy" id="2964767"/>
    <lineage>
        <taxon>Bacteria</taxon>
        <taxon>Pseudomonadati</taxon>
        <taxon>Pseudomonadota</taxon>
        <taxon>Alphaproteobacteria</taxon>
        <taxon>Rhodobacterales</taxon>
        <taxon>Roseobacteraceae</taxon>
        <taxon>Rhodalgimonas</taxon>
    </lineage>
</organism>
<dbReference type="Proteomes" id="UP001227162">
    <property type="component" value="Unassembled WGS sequence"/>
</dbReference>